<feature type="transmembrane region" description="Helical" evidence="1">
    <location>
        <begin position="70"/>
        <end position="87"/>
    </location>
</feature>
<dbReference type="Proteomes" id="UP000295129">
    <property type="component" value="Unassembled WGS sequence"/>
</dbReference>
<keyword evidence="1" id="KW-0472">Membrane</keyword>
<dbReference type="AlphaFoldDB" id="A0A4R6DVM1"/>
<dbReference type="PANTHER" id="PTHR42736">
    <property type="entry name" value="PROTEIN-GLUTAMINE GAMMA-GLUTAMYLTRANSFERASE"/>
    <property type="match status" value="1"/>
</dbReference>
<sequence length="657" mass="72186">MAKALATPGAGAQPATSLTRNQACWLLATAVLTLVPHTPYLPAWVTALCMALLGWRALRLWRGQLPPHRLLIMLATIGACLGIRVGFGQFFGKDPGVSLLAILLCLKLLETKVARDIRVAVLLAFFLQLSIFFENQSLPVAALALCATLLALASLLALVDANASTKARLRTSALLAAQGLPFMLVLFVLFPRVQGPLWGLPADAFSARSGLAESMQPGSISQLGLSEEIAFRAEFDGLPPPPGQRYWRGPVLSEFDGTTWRPATSTIAAEPSYQTSGPRMDYRLTLEPHNRNWLLALDFPAAGLQGVRYSSDFRALADTPVRHRSRFNLAAYPETGVGLEETPDVLAAARRLPAGSNPRTHALAQQLAAEAGSNPRAILERVQHHLREAKLTYTLEPPLLGQQAIDEFLFDSRRGFCEHFSATFVFLMRAAGVPARVVTGYQGGEINPIDGTLVVRQSDAHAWAEVWIDGRGWERADPTALAAPGRIDSGLSAGLPATEARLLAMPDWLRSLRYRWEAANNAWNQWILGYNPERQRDLLARLGLRKPDWGTLATAMSIAASVLMGLLLLWAQRQRQARSPLQKSWDSFCRTLARHGLTRHPWEGPADYGKRLAFARPAQAKELRDICTEYARIRYGSGASSEDIRSLQQRITKLKLT</sequence>
<dbReference type="OrthoDB" id="9804872at2"/>
<dbReference type="PANTHER" id="PTHR42736:SF1">
    <property type="entry name" value="PROTEIN-GLUTAMINE GAMMA-GLUTAMYLTRANSFERASE"/>
    <property type="match status" value="1"/>
</dbReference>
<feature type="transmembrane region" description="Helical" evidence="1">
    <location>
        <begin position="171"/>
        <end position="190"/>
    </location>
</feature>
<proteinExistence type="predicted"/>
<name>A0A4R6DVM1_9RHOO</name>
<keyword evidence="3" id="KW-0378">Hydrolase</keyword>
<dbReference type="Pfam" id="PF01841">
    <property type="entry name" value="Transglut_core"/>
    <property type="match status" value="1"/>
</dbReference>
<feature type="transmembrane region" description="Helical" evidence="1">
    <location>
        <begin position="549"/>
        <end position="571"/>
    </location>
</feature>
<evidence type="ECO:0000313" key="3">
    <source>
        <dbReference type="EMBL" id="TDN49227.1"/>
    </source>
</evidence>
<dbReference type="RefSeq" id="WP_133592715.1">
    <property type="nucleotide sequence ID" value="NZ_SNVV01000012.1"/>
</dbReference>
<dbReference type="EMBL" id="SNVV01000012">
    <property type="protein sequence ID" value="TDN49227.1"/>
    <property type="molecule type" value="Genomic_DNA"/>
</dbReference>
<feature type="transmembrane region" description="Helical" evidence="1">
    <location>
        <begin position="139"/>
        <end position="159"/>
    </location>
</feature>
<dbReference type="Pfam" id="PF13559">
    <property type="entry name" value="DUF4129"/>
    <property type="match status" value="1"/>
</dbReference>
<dbReference type="InterPro" id="IPR052901">
    <property type="entry name" value="Bact_TGase-like"/>
</dbReference>
<keyword evidence="3" id="KW-0645">Protease</keyword>
<evidence type="ECO:0000259" key="2">
    <source>
        <dbReference type="SMART" id="SM00460"/>
    </source>
</evidence>
<keyword evidence="4" id="KW-1185">Reference proteome</keyword>
<comment type="caution">
    <text evidence="3">The sequence shown here is derived from an EMBL/GenBank/DDBJ whole genome shotgun (WGS) entry which is preliminary data.</text>
</comment>
<dbReference type="InterPro" id="IPR021878">
    <property type="entry name" value="TgpA_N"/>
</dbReference>
<dbReference type="GO" id="GO:0008233">
    <property type="term" value="F:peptidase activity"/>
    <property type="evidence" value="ECO:0007669"/>
    <property type="project" value="UniProtKB-KW"/>
</dbReference>
<gene>
    <name evidence="3" type="ORF">C7389_11279</name>
</gene>
<dbReference type="InterPro" id="IPR025403">
    <property type="entry name" value="TgpA-like_C"/>
</dbReference>
<dbReference type="InterPro" id="IPR038765">
    <property type="entry name" value="Papain-like_cys_pep_sf"/>
</dbReference>
<evidence type="ECO:0000313" key="4">
    <source>
        <dbReference type="Proteomes" id="UP000295129"/>
    </source>
</evidence>
<feature type="domain" description="Transglutaminase-like" evidence="2">
    <location>
        <begin position="409"/>
        <end position="480"/>
    </location>
</feature>
<keyword evidence="1" id="KW-0812">Transmembrane</keyword>
<evidence type="ECO:0000256" key="1">
    <source>
        <dbReference type="SAM" id="Phobius"/>
    </source>
</evidence>
<dbReference type="GO" id="GO:0006508">
    <property type="term" value="P:proteolysis"/>
    <property type="evidence" value="ECO:0007669"/>
    <property type="project" value="UniProtKB-KW"/>
</dbReference>
<feature type="transmembrane region" description="Helical" evidence="1">
    <location>
        <begin position="41"/>
        <end position="58"/>
    </location>
</feature>
<reference evidence="3 4" key="1">
    <citation type="submission" date="2019-03" db="EMBL/GenBank/DDBJ databases">
        <title>Genomic Encyclopedia of Type Strains, Phase IV (KMG-IV): sequencing the most valuable type-strain genomes for metagenomic binning, comparative biology and taxonomic classification.</title>
        <authorList>
            <person name="Goeker M."/>
        </authorList>
    </citation>
    <scope>NUCLEOTIDE SEQUENCE [LARGE SCALE GENOMIC DNA]</scope>
    <source>
        <strain evidence="3 4">DSM 12121</strain>
    </source>
</reference>
<dbReference type="SUPFAM" id="SSF54001">
    <property type="entry name" value="Cysteine proteinases"/>
    <property type="match status" value="1"/>
</dbReference>
<keyword evidence="1" id="KW-1133">Transmembrane helix</keyword>
<organism evidence="3 4">
    <name type="scientific">Azoarcus indigens</name>
    <dbReference type="NCBI Taxonomy" id="29545"/>
    <lineage>
        <taxon>Bacteria</taxon>
        <taxon>Pseudomonadati</taxon>
        <taxon>Pseudomonadota</taxon>
        <taxon>Betaproteobacteria</taxon>
        <taxon>Rhodocyclales</taxon>
        <taxon>Zoogloeaceae</taxon>
        <taxon>Azoarcus</taxon>
    </lineage>
</organism>
<dbReference type="Pfam" id="PF11992">
    <property type="entry name" value="TgpA_N"/>
    <property type="match status" value="1"/>
</dbReference>
<dbReference type="Gene3D" id="3.10.620.30">
    <property type="match status" value="1"/>
</dbReference>
<accession>A0A4R6DVM1</accession>
<protein>
    <submittedName>
        <fullName evidence="3">Transglutaminase-like putative cysteine protease</fullName>
    </submittedName>
</protein>
<dbReference type="InterPro" id="IPR002931">
    <property type="entry name" value="Transglutaminase-like"/>
</dbReference>
<dbReference type="SMART" id="SM00460">
    <property type="entry name" value="TGc"/>
    <property type="match status" value="1"/>
</dbReference>